<dbReference type="KEGG" id="pacr:FXN63_19340"/>
<evidence type="ECO:0008006" key="3">
    <source>
        <dbReference type="Google" id="ProtNLM"/>
    </source>
</evidence>
<dbReference type="GO" id="GO:0042398">
    <property type="term" value="P:modified amino acid biosynthetic process"/>
    <property type="evidence" value="ECO:0007669"/>
    <property type="project" value="InterPro"/>
</dbReference>
<dbReference type="InterPro" id="IPR014746">
    <property type="entry name" value="Gln_synth/guanido_kin_cat_dom"/>
</dbReference>
<name>A0A5C0B799_9BURK</name>
<dbReference type="Pfam" id="PF04107">
    <property type="entry name" value="GCS2"/>
    <property type="match status" value="1"/>
</dbReference>
<dbReference type="InterPro" id="IPR006336">
    <property type="entry name" value="GCS2"/>
</dbReference>
<evidence type="ECO:0000313" key="2">
    <source>
        <dbReference type="Proteomes" id="UP000325161"/>
    </source>
</evidence>
<dbReference type="SUPFAM" id="SSF55931">
    <property type="entry name" value="Glutamine synthetase/guanido kinase"/>
    <property type="match status" value="1"/>
</dbReference>
<evidence type="ECO:0000313" key="1">
    <source>
        <dbReference type="EMBL" id="QEI09440.1"/>
    </source>
</evidence>
<dbReference type="EMBL" id="CP043046">
    <property type="protein sequence ID" value="QEI09440.1"/>
    <property type="molecule type" value="Genomic_DNA"/>
</dbReference>
<dbReference type="AlphaFoldDB" id="A0A5C0B799"/>
<dbReference type="GO" id="GO:0004357">
    <property type="term" value="F:glutamate-cysteine ligase activity"/>
    <property type="evidence" value="ECO:0007669"/>
    <property type="project" value="InterPro"/>
</dbReference>
<keyword evidence="2" id="KW-1185">Reference proteome</keyword>
<dbReference type="Gene3D" id="3.30.590.20">
    <property type="match status" value="1"/>
</dbReference>
<reference evidence="1 2" key="1">
    <citation type="submission" date="2019-08" db="EMBL/GenBank/DDBJ databases">
        <title>Amphibian skin-associated Pigmentiphaga: genome sequence and occurrence across geography and hosts.</title>
        <authorList>
            <person name="Bletz M.C."/>
            <person name="Bunk B."/>
            <person name="Sproeer C."/>
            <person name="Biwer P."/>
            <person name="Reiter S."/>
            <person name="Rabemananjara F.C.E."/>
            <person name="Schulz S."/>
            <person name="Overmann J."/>
            <person name="Vences M."/>
        </authorList>
    </citation>
    <scope>NUCLEOTIDE SEQUENCE [LARGE SCALE GENOMIC DNA]</scope>
    <source>
        <strain evidence="1 2">Mada1488</strain>
    </source>
</reference>
<protein>
    <recommendedName>
        <fullName evidence="3">Glutamate--cysteine ligase</fullName>
    </recommendedName>
</protein>
<gene>
    <name evidence="1" type="ORF">FXN63_19340</name>
</gene>
<dbReference type="Proteomes" id="UP000325161">
    <property type="component" value="Chromosome"/>
</dbReference>
<accession>A0A5C0B799</accession>
<proteinExistence type="predicted"/>
<dbReference type="OrthoDB" id="5410236at2"/>
<sequence>MEMVVANQKTGRSHAVSGYFDSMSRRKRARGQVPQQKQLSGKTVAVLSDGVDSGLDNAFNHLESALGPVQGGAGGLARLDAMVTTELGDVIDALAEEGAVLLNTSEHPDCPTDEAAYRAVRAPKPLYDHWVDYRGWQHRVGIDAKAQNGPTTSIPLALAARAVNVVLAAAPASIALFANSPLEGGMPTGLKENRLSIWPRMFAAAKFPCDARLSQTPGRRFSDLADYFRRAYGVGTVMHTVPLASSRDYKGASHTARPEGDPSLMRFLAESAWPGIACDSGESVMLAPSAMHFEYLQFMPFLDARFRFRFGSLPPVPELLEALHGRRNLETLMAEYGAEGYIEGRCPGANFPDAGLLAEAGADVAATVVMSASAVQAGLLANLEEAEKLVADWGWQRLLALRQPAVAAALDDAAVHAFAGEVLAVARAGLDAGDRHWLGYADWVWQNKRTGADRMLETWHSLGGDRDQRLAGLAAQQTVLHPSQWATAAVI</sequence>
<organism evidence="1 2">
    <name type="scientific">Pigmentiphaga aceris</name>
    <dbReference type="NCBI Taxonomy" id="1940612"/>
    <lineage>
        <taxon>Bacteria</taxon>
        <taxon>Pseudomonadati</taxon>
        <taxon>Pseudomonadota</taxon>
        <taxon>Betaproteobacteria</taxon>
        <taxon>Burkholderiales</taxon>
        <taxon>Alcaligenaceae</taxon>
        <taxon>Pigmentiphaga</taxon>
    </lineage>
</organism>